<dbReference type="PATRIC" id="fig|48936.3.peg.1080"/>
<dbReference type="Pfam" id="PF02435">
    <property type="entry name" value="Glyco_hydro_68"/>
    <property type="match status" value="2"/>
</dbReference>
<evidence type="ECO:0000256" key="2">
    <source>
        <dbReference type="PIRSR" id="PIRSR603469-2"/>
    </source>
</evidence>
<dbReference type="GO" id="GO:0009758">
    <property type="term" value="P:carbohydrate utilization"/>
    <property type="evidence" value="ECO:0007669"/>
    <property type="project" value="InterPro"/>
</dbReference>
<evidence type="ECO:0000313" key="6">
    <source>
        <dbReference type="Proteomes" id="UP000031338"/>
    </source>
</evidence>
<dbReference type="CDD" id="cd08997">
    <property type="entry name" value="GH68"/>
    <property type="match status" value="1"/>
</dbReference>
<dbReference type="AlphaFoldDB" id="A0A0B8ZPM4"/>
<dbReference type="SUPFAM" id="SSF75005">
    <property type="entry name" value="Arabinanase/levansucrase/invertase"/>
    <property type="match status" value="1"/>
</dbReference>
<dbReference type="InterPro" id="IPR003469">
    <property type="entry name" value="Glyco_hydro_68"/>
</dbReference>
<reference evidence="5 6" key="1">
    <citation type="submission" date="2014-10" db="EMBL/GenBank/DDBJ databases">
        <title>Draft genome sequence of Novosphingobium subterraneum DSM 12447.</title>
        <authorList>
            <person name="Gan H.M."/>
            <person name="Gan H.Y."/>
            <person name="Savka M.A."/>
        </authorList>
    </citation>
    <scope>NUCLEOTIDE SEQUENCE [LARGE SCALE GENOMIC DNA]</scope>
    <source>
        <strain evidence="5 6">DSM 12447</strain>
    </source>
</reference>
<sequence length="377" mass="41359">MSQISALIQKVAPFGASRWEPTCFGDAPRIPIIGRDDVVRLFDHIDLWDCWPLAHEDGRTVQHLGRSWWFFLSAPVFADPVERHGHARIRLLSIGDGGWIDHGNAFPDGMTPGSREWAGSAVLMDDGVTVHHFFTAAGRRGEQAMTFEQRIFSSVGRLGDAGPGQWQEPREILIADGVRYVYDRQDAGAPGLIKGFRDPAWLRDPATGLAHLLFTGSAAWTDHAFNGNVGMATLMEGEWKLGDPLIEATGVNNELERPHVIVRDGHYYLFWSTQTHTFAPGAVAGPNALYGMVADSLAGPWRPINGTSLVAANPDAEAKQSYSWWVTGEGVVWSFVDYWGMEGRTTAECPALLRSNFGGTPAPRFSLNFDGDSVTIA</sequence>
<dbReference type="GO" id="GO:0050053">
    <property type="term" value="F:levansucrase activity"/>
    <property type="evidence" value="ECO:0007669"/>
    <property type="project" value="UniProtKB-EC"/>
</dbReference>
<evidence type="ECO:0000256" key="1">
    <source>
        <dbReference type="ARBA" id="ARBA00006775"/>
    </source>
</evidence>
<organism evidence="5 6">
    <name type="scientific">Novosphingobium subterraneum</name>
    <dbReference type="NCBI Taxonomy" id="48936"/>
    <lineage>
        <taxon>Bacteria</taxon>
        <taxon>Pseudomonadati</taxon>
        <taxon>Pseudomonadota</taxon>
        <taxon>Alphaproteobacteria</taxon>
        <taxon>Sphingomonadales</taxon>
        <taxon>Sphingomonadaceae</taxon>
        <taxon>Novosphingobium</taxon>
    </lineage>
</organism>
<dbReference type="Gene3D" id="2.115.10.20">
    <property type="entry name" value="Glycosyl hydrolase domain, family 43"/>
    <property type="match status" value="2"/>
</dbReference>
<dbReference type="EC" id="2.4.1.10" evidence="5"/>
<protein>
    <submittedName>
        <fullName evidence="5">Levansucrase</fullName>
        <ecNumber evidence="5">2.4.1.10</ecNumber>
    </submittedName>
</protein>
<dbReference type="InterPro" id="IPR023296">
    <property type="entry name" value="Glyco_hydro_beta-prop_sf"/>
</dbReference>
<dbReference type="STRING" id="48936.NJ75_01067"/>
<dbReference type="Proteomes" id="UP000031338">
    <property type="component" value="Unassembled WGS sequence"/>
</dbReference>
<evidence type="ECO:0000256" key="3">
    <source>
        <dbReference type="PIRSR" id="PIRSR603469-4"/>
    </source>
</evidence>
<feature type="binding site" evidence="2">
    <location>
        <begin position="254"/>
        <end position="256"/>
    </location>
    <ligand>
        <name>substrate</name>
    </ligand>
</feature>
<keyword evidence="5" id="KW-0328">Glycosyltransferase</keyword>
<evidence type="ECO:0000256" key="4">
    <source>
        <dbReference type="RuleBase" id="RU361220"/>
    </source>
</evidence>
<comment type="caution">
    <text evidence="5">The sequence shown here is derived from an EMBL/GenBank/DDBJ whole genome shotgun (WGS) entry which is preliminary data.</text>
</comment>
<feature type="site" description="Transition state stabilizer" evidence="3">
    <location>
        <position position="198"/>
    </location>
</feature>
<comment type="similarity">
    <text evidence="1 4">Belongs to the glycosyl hydrolase 68 family.</text>
</comment>
<accession>A0A0B8ZPM4</accession>
<evidence type="ECO:0000313" key="5">
    <source>
        <dbReference type="EMBL" id="KHS48400.1"/>
    </source>
</evidence>
<proteinExistence type="inferred from homology"/>
<gene>
    <name evidence="5" type="ORF">NJ75_01067</name>
</gene>
<name>A0A0B8ZPM4_9SPHN</name>
<keyword evidence="6" id="KW-1185">Reference proteome</keyword>
<keyword evidence="5" id="KW-0808">Transferase</keyword>
<dbReference type="EMBL" id="JRVC01000004">
    <property type="protein sequence ID" value="KHS48400.1"/>
    <property type="molecule type" value="Genomic_DNA"/>
</dbReference>